<dbReference type="Proteomes" id="UP000042997">
    <property type="component" value="Unassembled WGS sequence"/>
</dbReference>
<proteinExistence type="predicted"/>
<feature type="domain" description="HTH tetR-type" evidence="5">
    <location>
        <begin position="6"/>
        <end position="66"/>
    </location>
</feature>
<dbReference type="PANTHER" id="PTHR47506">
    <property type="entry name" value="TRANSCRIPTIONAL REGULATORY PROTEIN"/>
    <property type="match status" value="1"/>
</dbReference>
<dbReference type="Pfam" id="PF21993">
    <property type="entry name" value="TetR_C_13_2"/>
    <property type="match status" value="1"/>
</dbReference>
<evidence type="ECO:0000256" key="3">
    <source>
        <dbReference type="ARBA" id="ARBA00023163"/>
    </source>
</evidence>
<dbReference type="PANTHER" id="PTHR47506:SF3">
    <property type="entry name" value="HTH-TYPE TRANSCRIPTIONAL REGULATOR LMRA"/>
    <property type="match status" value="1"/>
</dbReference>
<evidence type="ECO:0000256" key="2">
    <source>
        <dbReference type="ARBA" id="ARBA00023125"/>
    </source>
</evidence>
<dbReference type="InterPro" id="IPR036271">
    <property type="entry name" value="Tet_transcr_reg_TetR-rel_C_sf"/>
</dbReference>
<accession>A0A098BW32</accession>
<evidence type="ECO:0000313" key="6">
    <source>
        <dbReference type="EMBL" id="CDZ92407.1"/>
    </source>
</evidence>
<keyword evidence="2 4" id="KW-0238">DNA-binding</keyword>
<dbReference type="Pfam" id="PF00440">
    <property type="entry name" value="TetR_N"/>
    <property type="match status" value="1"/>
</dbReference>
<dbReference type="SUPFAM" id="SSF46689">
    <property type="entry name" value="Homeodomain-like"/>
    <property type="match status" value="1"/>
</dbReference>
<evidence type="ECO:0000256" key="1">
    <source>
        <dbReference type="ARBA" id="ARBA00023015"/>
    </source>
</evidence>
<reference evidence="6 7" key="1">
    <citation type="journal article" date="2014" name="Genome Announc.">
        <title>Draft Genome Sequence of Propane- and Butane-Oxidizing Actinobacterium Rhodococcus ruber IEGM 231.</title>
        <authorList>
            <person name="Ivshina I.B."/>
            <person name="Kuyukina M.S."/>
            <person name="Krivoruchko A.V."/>
            <person name="Barbe V."/>
            <person name="Fischer C."/>
        </authorList>
    </citation>
    <scope>NUCLEOTIDE SEQUENCE [LARGE SCALE GENOMIC DNA]</scope>
</reference>
<dbReference type="KEGG" id="rrz:CS378_23750"/>
<dbReference type="EMBL" id="CCSD01000111">
    <property type="protein sequence ID" value="CDZ92407.1"/>
    <property type="molecule type" value="Genomic_DNA"/>
</dbReference>
<dbReference type="InterPro" id="IPR001647">
    <property type="entry name" value="HTH_TetR"/>
</dbReference>
<keyword evidence="1" id="KW-0805">Transcription regulation</keyword>
<gene>
    <name evidence="6" type="ORF">RHRU231_950057</name>
</gene>
<feature type="DNA-binding region" description="H-T-H motif" evidence="4">
    <location>
        <begin position="29"/>
        <end position="48"/>
    </location>
</feature>
<sequence length="190" mass="19667">MTTKGARTKARMIDTTLDLIQSRGYHGTGLGRITDASGAPRGSVYFHFPGGKDELVVAALDRVGAEFTGLLEELLAEGRTAAEIVAAVFDDLAARLEGSGFAAGCAVVAVAVDAAADNPVLQQSCARVYESWRVILERVLARDGVPDAARLAGVIVSLVEGATTVARARHDVAPLADARAVALDLVGAGR</sequence>
<dbReference type="GO" id="GO:0003677">
    <property type="term" value="F:DNA binding"/>
    <property type="evidence" value="ECO:0007669"/>
    <property type="project" value="UniProtKB-UniRule"/>
</dbReference>
<dbReference type="AlphaFoldDB" id="A0A098BW32"/>
<evidence type="ECO:0000256" key="4">
    <source>
        <dbReference type="PROSITE-ProRule" id="PRU00335"/>
    </source>
</evidence>
<dbReference type="SUPFAM" id="SSF48498">
    <property type="entry name" value="Tetracyclin repressor-like, C-terminal domain"/>
    <property type="match status" value="1"/>
</dbReference>
<evidence type="ECO:0000313" key="7">
    <source>
        <dbReference type="Proteomes" id="UP000042997"/>
    </source>
</evidence>
<evidence type="ECO:0000259" key="5">
    <source>
        <dbReference type="PROSITE" id="PS50977"/>
    </source>
</evidence>
<dbReference type="RefSeq" id="WP_029539871.1">
    <property type="nucleotide sequence ID" value="NZ_CP023714.1"/>
</dbReference>
<dbReference type="eggNOG" id="COG1309">
    <property type="taxonomic scope" value="Bacteria"/>
</dbReference>
<dbReference type="OrthoDB" id="4567939at2"/>
<dbReference type="PROSITE" id="PS50977">
    <property type="entry name" value="HTH_TETR_2"/>
    <property type="match status" value="1"/>
</dbReference>
<protein>
    <submittedName>
        <fullName evidence="6">Transcriptional regulator, TetR family</fullName>
    </submittedName>
</protein>
<dbReference type="InterPro" id="IPR009057">
    <property type="entry name" value="Homeodomain-like_sf"/>
</dbReference>
<organism evidence="6 7">
    <name type="scientific">Rhodococcus ruber</name>
    <dbReference type="NCBI Taxonomy" id="1830"/>
    <lineage>
        <taxon>Bacteria</taxon>
        <taxon>Bacillati</taxon>
        <taxon>Actinomycetota</taxon>
        <taxon>Actinomycetes</taxon>
        <taxon>Mycobacteriales</taxon>
        <taxon>Nocardiaceae</taxon>
        <taxon>Rhodococcus</taxon>
    </lineage>
</organism>
<dbReference type="Gene3D" id="1.10.357.10">
    <property type="entry name" value="Tetracycline Repressor, domain 2"/>
    <property type="match status" value="1"/>
</dbReference>
<dbReference type="InterPro" id="IPR054156">
    <property type="entry name" value="YxaF_TetR_C"/>
</dbReference>
<keyword evidence="3" id="KW-0804">Transcription</keyword>
<name>A0A098BW32_9NOCA</name>